<dbReference type="EMBL" id="CM043039">
    <property type="protein sequence ID" value="KAI4574236.1"/>
    <property type="molecule type" value="Genomic_DNA"/>
</dbReference>
<comment type="caution">
    <text evidence="1">The sequence shown here is derived from an EMBL/GenBank/DDBJ whole genome shotgun (WGS) entry which is preliminary data.</text>
</comment>
<dbReference type="Proteomes" id="UP001057279">
    <property type="component" value="Linkage Group LG14"/>
</dbReference>
<protein>
    <submittedName>
        <fullName evidence="1">Uncharacterized protein</fullName>
    </submittedName>
</protein>
<sequence>KYSDGNCIASPAQVYPHESSDFHGASMKMNVTFGKSFSLSDLKFLTLCHPHICHFVIEQVCEELCFPQLRETTPHCSPLSATSFQVTEVGKTFCSFFCSFLGCAYCPKSFAKAFSSGYLIGEVLHKFALQDDFADFSESRISSARLNNFSRLEPTLHLLGVEFDQNVAHNIITEKPGAATKLLYQLYIALQRKKKGVQTRVEMPTVQPLMSTKVQNMKSEAFRDLMLSLENLNGKCTYLCTYDDYIKKIQKRLEEDAFAREQREKRRRRLLMDQLIAHEAQEALARQAKIDFEEQALRDKEIHEQIAIERAQARYKKHYSICAEILDQILDLSTKVADYRLLTNNLIPYKLMHDWKELFFHGKPIYEQASLRHLPAKLSAEHLVEMEKRNLLDNNDYEEYKNMVGEWALPEEMVENLPPSNNCILGHVIHRLIESSLPPQVESTVPELPSFAIKGCLLGKTFSGKTTALKALEKSFPIQVLSIDTLVQEAIQAFHDNESISGAHGLQKAPEEKVLPVRRKSEVKSRMLLKSDNVKISPCVPACTFSPKDVQDEALPEREDKTRLDTDARKAAKAEEVVASDSFSEFVSKAVEIAFSCAAKAFSSEAPREDINQRVAAKNKDTDEDQNLRDQIQHRIVGFLDNWPSLEQWFTEPENILIKINAEVDKQSLFQKVKEMIMTEIIKKENKVKKKLEEKEAERKEEVSLSEKTSPPPPPPPEPEKEKEVHLPQERSKTPAAKGKQASEPLHGNREPLQEGKGKKSETSLKRKGSPRGKSLGGKIPLKKSPAESTDISPVPVVPAPSKPGSEEWVYVNEPIPEEIPSFLVPYWKLIENSYINSIKTVLRELREGQHSVLAYLYDIRTGFQQFLKRPDHKQDFVSQWQADFNSLPDDLWDDEETKAELHQRVNDLRDRLWDICDARKEEAEQERLDIINESWLQDSMGIAMNHFFSLMQAELNRFQDTKRFLQDYYRAMECKIPMDDTKKFTRVPLVRLDSRDILESQLRIPLVPRRSISPESALSKPKTKSILKGKIDYTLESVELNFETDEKMVMDTWQQSSLAVSHMVAAEIHQRLMEEEKENQPAETKEKLPQAAANKKVKKEPPPPPPPPKKKKEDKKGKGKSPPMAEATPVVVPAEETEEVELKNELKLRIKEEHLAALQFEEIATQFRLELIKTKESRSNSSHQKAEELLESLLQADIVKFVHFLVDVVNVLSILSHVNQNRNSSIADVFATLESTLEMLQIYQTRPGPKERGVDSVTHFHGNCLGGKGNISDVRNIVLTHLIKRLRGCFRDANQDVVKATTIGSFKLWPAKINQGIIGNKAFADILLDLVTLNLGTNNFPTSWMNLTQPELQELASLLVTNSESVDWRKFLLVVALPWPIPLEEELLETLQRFKALDAEQLGTVTYEQYKQAGLWFTGDEDIKIPENPLEPLPFNRQEHLIENSDQHTVRLTLFADCEKVPPQLDYTQMLLYFACHPDSTEGVYRALSVAIGTHVFQPIEMPHPVAAKTSSFTDMSPIEEYPELEDNFMSEERELQEDGEEKEEEIPENANTEMISMQTLLQVFRGGNEVLDANRFASHQKIENIYLENFIKVFQDLGSKNLEPIEVAVLLKHPFIQDLISSYPDYKIPDFFNINLGNILFIDNTSLDILLAYIIDQHSEVFGAALKIFSFKGDFDDTELDDYSFSCYSQLEVDGLQHLLTCTFDDSDINSTNLELEICGALLDVYCLNFNKLQERYFLKTKKFLLIGDSKICVKLEKKNMTCRKVNIVKIVKPEAPFDVRVIYREGANDFVVTFNTSHLQKKYVKVLIHEVAYRQEKNENNWMRVNLTSTKLTLLQRKLQPNAMYEIKVRSIPYANYFEGFWSEWSPSFHFRTPETNGTGETDPVLLTISILSFFSVALMVTLACVLWKKRIKPIIWPSLPDHKKTLEQLCKKPKKNLNVSFNPESFLDCQIHKVDGIQARDEAEGFLQDPLSLQLEESEKQRSPNGREGGKGRPLVYQDLLLGPGTTNSSLSPSFPFQPGILTLNPVAQGQPILTSLGSSQEEAYVTMSSFYQNQLSFEFSE</sequence>
<evidence type="ECO:0000313" key="1">
    <source>
        <dbReference type="EMBL" id="KAI4574236.1"/>
    </source>
</evidence>
<proteinExistence type="predicted"/>
<accession>A0ACB9UN25</accession>
<keyword evidence="2" id="KW-1185">Reference proteome</keyword>
<feature type="non-terminal residue" evidence="1">
    <location>
        <position position="1"/>
    </location>
</feature>
<gene>
    <name evidence="1" type="ORF">MJG53_012412</name>
</gene>
<organism evidence="1 2">
    <name type="scientific">Ovis ammon polii x Ovis aries</name>
    <dbReference type="NCBI Taxonomy" id="2918886"/>
    <lineage>
        <taxon>Eukaryota</taxon>
        <taxon>Metazoa</taxon>
        <taxon>Chordata</taxon>
        <taxon>Craniata</taxon>
        <taxon>Vertebrata</taxon>
        <taxon>Euteleostomi</taxon>
        <taxon>Mammalia</taxon>
        <taxon>Eutheria</taxon>
        <taxon>Laurasiatheria</taxon>
        <taxon>Artiodactyla</taxon>
        <taxon>Ruminantia</taxon>
        <taxon>Pecora</taxon>
        <taxon>Bovidae</taxon>
        <taxon>Caprinae</taxon>
        <taxon>Ovis</taxon>
    </lineage>
</organism>
<evidence type="ECO:0000313" key="2">
    <source>
        <dbReference type="Proteomes" id="UP001057279"/>
    </source>
</evidence>
<name>A0ACB9UN25_9CETA</name>
<reference evidence="1" key="1">
    <citation type="submission" date="2022-03" db="EMBL/GenBank/DDBJ databases">
        <title>Genomic analyses of argali, domestic sheep and their hybrids provide insights into chromosomal evolution, heterosis and genetic basis of agronomic traits.</title>
        <authorList>
            <person name="Li M."/>
        </authorList>
    </citation>
    <scope>NUCLEOTIDE SEQUENCE</scope>
    <source>
        <strain evidence="1">F1 hybrid</strain>
    </source>
</reference>